<keyword evidence="1 4" id="KW-0808">Transferase</keyword>
<dbReference type="STRING" id="1035707.SAMN05216552_1004181"/>
<feature type="active site" description="Proton donor; for dehydratase activity" evidence="2">
    <location>
        <position position="217"/>
    </location>
</feature>
<dbReference type="SUPFAM" id="SSF56214">
    <property type="entry name" value="4'-phosphopantetheinyl transferase"/>
    <property type="match status" value="2"/>
</dbReference>
<dbReference type="AlphaFoldDB" id="A0A1I7GXK5"/>
<evidence type="ECO:0000313" key="5">
    <source>
        <dbReference type="Proteomes" id="UP000199391"/>
    </source>
</evidence>
<sequence>MTPAMPFLGEVLGHVPGRGIAVLRTLALDEDLHLADHHFVPARPHKPLAACYPVLPMTFSLEAMAEVAACLAPGLGLTGIDAVGAVRWIALEDSATLALRIEARVLEEAGPRGIRVAASIVAGDAPQPAISAELLFGAHYRHSLEPVAAAPAAAAAIGAAEVYASRQLFHGPTLRCLDGPIALDRDDAAGTLAVRAPDRLFRSSAAPQLLTDPALMDGVGQLIGVWAMARHGRVTFPIGLGKLEYYGPTPPPGSRVPIRVRTRALGKLLSSDVEIGDGAGAPWLRIRDWKSWQFRWDRQLLDFRRQPCRHLLSVEQALPAAAGAALVCRCMDGRAVADFDRGLLARHYLHLAEMAPYHALPAARQLAWLLGRIAAKDAARVWAARGGGAADMLHPAAFSLAADERGQPRVDVWPGPQAPPSLSIAHHGERAVAVAHGAPVGVDLERVAAREPACLAAYAGPAELALLPDATPAQAAEWQTRLWCAKEALGKLMGTGCLGSPRRYAALRREPDGALLMRHGPGGREALVHSLREGDLVCAVAADPAPGG</sequence>
<gene>
    <name evidence="4" type="ORF">SAMN05216552_1004181</name>
</gene>
<dbReference type="GO" id="GO:0008897">
    <property type="term" value="F:holo-[acyl-carrier-protein] synthase activity"/>
    <property type="evidence" value="ECO:0007669"/>
    <property type="project" value="InterPro"/>
</dbReference>
<dbReference type="Pfam" id="PF01648">
    <property type="entry name" value="ACPS"/>
    <property type="match status" value="1"/>
</dbReference>
<dbReference type="InterPro" id="IPR037143">
    <property type="entry name" value="4-PPantetheinyl_Trfase_dom_sf"/>
</dbReference>
<feature type="region of interest" description="N-terminal hotdog fold" evidence="2">
    <location>
        <begin position="5"/>
        <end position="141"/>
    </location>
</feature>
<organism evidence="4 5">
    <name type="scientific">Pseudoduganella namucuonensis</name>
    <dbReference type="NCBI Taxonomy" id="1035707"/>
    <lineage>
        <taxon>Bacteria</taxon>
        <taxon>Pseudomonadati</taxon>
        <taxon>Pseudomonadota</taxon>
        <taxon>Betaproteobacteria</taxon>
        <taxon>Burkholderiales</taxon>
        <taxon>Oxalobacteraceae</taxon>
        <taxon>Telluria group</taxon>
        <taxon>Pseudoduganella</taxon>
    </lineage>
</organism>
<dbReference type="GO" id="GO:0000287">
    <property type="term" value="F:magnesium ion binding"/>
    <property type="evidence" value="ECO:0007669"/>
    <property type="project" value="InterPro"/>
</dbReference>
<evidence type="ECO:0000313" key="4">
    <source>
        <dbReference type="EMBL" id="SFU53171.1"/>
    </source>
</evidence>
<reference evidence="5" key="1">
    <citation type="submission" date="2016-10" db="EMBL/GenBank/DDBJ databases">
        <authorList>
            <person name="Varghese N."/>
            <person name="Submissions S."/>
        </authorList>
    </citation>
    <scope>NUCLEOTIDE SEQUENCE [LARGE SCALE GENOMIC DNA]</scope>
    <source>
        <strain evidence="5">CGMCC 1.11014</strain>
    </source>
</reference>
<proteinExistence type="predicted"/>
<dbReference type="OrthoDB" id="9778690at2"/>
<evidence type="ECO:0000256" key="1">
    <source>
        <dbReference type="ARBA" id="ARBA00022679"/>
    </source>
</evidence>
<dbReference type="InterPro" id="IPR042104">
    <property type="entry name" value="PKS_dehydratase_sf"/>
</dbReference>
<dbReference type="Gene3D" id="3.90.470.20">
    <property type="entry name" value="4'-phosphopantetheinyl transferase domain"/>
    <property type="match status" value="2"/>
</dbReference>
<evidence type="ECO:0000256" key="2">
    <source>
        <dbReference type="PROSITE-ProRule" id="PRU01363"/>
    </source>
</evidence>
<accession>A0A1I7GXK5</accession>
<evidence type="ECO:0000259" key="3">
    <source>
        <dbReference type="PROSITE" id="PS52019"/>
    </source>
</evidence>
<dbReference type="InterPro" id="IPR049900">
    <property type="entry name" value="PKS_mFAS_DH"/>
</dbReference>
<feature type="active site" description="Proton acceptor; for dehydratase activity" evidence="2">
    <location>
        <position position="38"/>
    </location>
</feature>
<dbReference type="InterPro" id="IPR049551">
    <property type="entry name" value="PKS_DH_C"/>
</dbReference>
<dbReference type="PROSITE" id="PS52019">
    <property type="entry name" value="PKS_MFAS_DH"/>
    <property type="match status" value="1"/>
</dbReference>
<dbReference type="RefSeq" id="WP_093554674.1">
    <property type="nucleotide sequence ID" value="NZ_FPBO01000004.1"/>
</dbReference>
<feature type="domain" description="PKS/mFAS DH" evidence="3">
    <location>
        <begin position="5"/>
        <end position="300"/>
    </location>
</feature>
<feature type="region of interest" description="C-terminal hotdog fold" evidence="2">
    <location>
        <begin position="154"/>
        <end position="300"/>
    </location>
</feature>
<protein>
    <submittedName>
        <fullName evidence="4">4'-phosphopantetheinyl transferase superfamily protein</fullName>
    </submittedName>
</protein>
<dbReference type="Gene3D" id="3.10.129.110">
    <property type="entry name" value="Polyketide synthase dehydratase"/>
    <property type="match status" value="1"/>
</dbReference>
<dbReference type="EMBL" id="FPBO01000004">
    <property type="protein sequence ID" value="SFU53171.1"/>
    <property type="molecule type" value="Genomic_DNA"/>
</dbReference>
<dbReference type="InterPro" id="IPR008278">
    <property type="entry name" value="4-PPantetheinyl_Trfase_dom"/>
</dbReference>
<name>A0A1I7GXK5_9BURK</name>
<dbReference type="Proteomes" id="UP000199391">
    <property type="component" value="Unassembled WGS sequence"/>
</dbReference>
<keyword evidence="5" id="KW-1185">Reference proteome</keyword>
<dbReference type="Pfam" id="PF14765">
    <property type="entry name" value="PS-DH"/>
    <property type="match status" value="1"/>
</dbReference>